<comment type="caution">
    <text evidence="1">The sequence shown here is derived from an EMBL/GenBank/DDBJ whole genome shotgun (WGS) entry which is preliminary data.</text>
</comment>
<protein>
    <submittedName>
        <fullName evidence="1">Uncharacterized protein</fullName>
    </submittedName>
</protein>
<proteinExistence type="predicted"/>
<gene>
    <name evidence="1" type="ORF">ABVK25_011306</name>
</gene>
<reference evidence="1 2" key="1">
    <citation type="submission" date="2024-09" db="EMBL/GenBank/DDBJ databases">
        <title>Rethinking Asexuality: The Enigmatic Case of Functional Sexual Genes in Lepraria (Stereocaulaceae).</title>
        <authorList>
            <person name="Doellman M."/>
            <person name="Sun Y."/>
            <person name="Barcenas-Pena A."/>
            <person name="Lumbsch H.T."/>
            <person name="Grewe F."/>
        </authorList>
    </citation>
    <scope>NUCLEOTIDE SEQUENCE [LARGE SCALE GENOMIC DNA]</scope>
    <source>
        <strain evidence="1 2">Grewe 0041</strain>
    </source>
</reference>
<dbReference type="Proteomes" id="UP001590951">
    <property type="component" value="Unassembled WGS sequence"/>
</dbReference>
<sequence>MPKQALDFWMEALRCENELFLTKFDNDRVEVLRKQIKYLEVQPMVNLDQDSVSIQLERLKGLQRDLMYIRHGLTLHLQLEKLAKDLQWVPSDSPTPIDECLRHLASWTRSREYEQMKRHQRRMDSLRQLWPQADQPRRAQVMRLLGTYSLLRLSRHTSYRAYNGVLRMAMGLLRHLRRTH</sequence>
<accession>A0ABR4ARH4</accession>
<organism evidence="1 2">
    <name type="scientific">Lepraria finkii</name>
    <dbReference type="NCBI Taxonomy" id="1340010"/>
    <lineage>
        <taxon>Eukaryota</taxon>
        <taxon>Fungi</taxon>
        <taxon>Dikarya</taxon>
        <taxon>Ascomycota</taxon>
        <taxon>Pezizomycotina</taxon>
        <taxon>Lecanoromycetes</taxon>
        <taxon>OSLEUM clade</taxon>
        <taxon>Lecanoromycetidae</taxon>
        <taxon>Lecanorales</taxon>
        <taxon>Lecanorineae</taxon>
        <taxon>Stereocaulaceae</taxon>
        <taxon>Lepraria</taxon>
    </lineage>
</organism>
<evidence type="ECO:0000313" key="2">
    <source>
        <dbReference type="Proteomes" id="UP001590951"/>
    </source>
</evidence>
<evidence type="ECO:0000313" key="1">
    <source>
        <dbReference type="EMBL" id="KAL2047850.1"/>
    </source>
</evidence>
<keyword evidence="2" id="KW-1185">Reference proteome</keyword>
<name>A0ABR4ARH4_9LECA</name>
<dbReference type="EMBL" id="JBHFEH010000092">
    <property type="protein sequence ID" value="KAL2047850.1"/>
    <property type="molecule type" value="Genomic_DNA"/>
</dbReference>